<dbReference type="Gene3D" id="3.40.50.1820">
    <property type="entry name" value="alpha/beta hydrolase"/>
    <property type="match status" value="1"/>
</dbReference>
<dbReference type="EMBL" id="QBUD01000001">
    <property type="protein sequence ID" value="PUB18576.1"/>
    <property type="molecule type" value="Genomic_DNA"/>
</dbReference>
<evidence type="ECO:0000313" key="2">
    <source>
        <dbReference type="Proteomes" id="UP000244523"/>
    </source>
</evidence>
<gene>
    <name evidence="1" type="ORF">C8N45_101160</name>
</gene>
<dbReference type="InterPro" id="IPR029058">
    <property type="entry name" value="AB_hydrolase_fold"/>
</dbReference>
<evidence type="ECO:0008006" key="3">
    <source>
        <dbReference type="Google" id="ProtNLM"/>
    </source>
</evidence>
<dbReference type="OrthoDB" id="7857012at2"/>
<protein>
    <recommendedName>
        <fullName evidence="3">Fungal lipase-like domain-containing protein</fullName>
    </recommendedName>
</protein>
<reference evidence="1 2" key="1">
    <citation type="submission" date="2018-04" db="EMBL/GenBank/DDBJ databases">
        <title>Genomic Encyclopedia of Archaeal and Bacterial Type Strains, Phase II (KMG-II): from individual species to whole genera.</title>
        <authorList>
            <person name="Goeker M."/>
        </authorList>
    </citation>
    <scope>NUCLEOTIDE SEQUENCE [LARGE SCALE GENOMIC DNA]</scope>
    <source>
        <strain evidence="1 2">DSM 29955</strain>
    </source>
</reference>
<accession>A0A2T6KPT1</accession>
<dbReference type="SUPFAM" id="SSF53474">
    <property type="entry name" value="alpha/beta-Hydrolases"/>
    <property type="match status" value="1"/>
</dbReference>
<comment type="caution">
    <text evidence="1">The sequence shown here is derived from an EMBL/GenBank/DDBJ whole genome shotgun (WGS) entry which is preliminary data.</text>
</comment>
<dbReference type="RefSeq" id="WP_108384328.1">
    <property type="nucleotide sequence ID" value="NZ_QBUD01000001.1"/>
</dbReference>
<sequence>MRFSIEDAAKLAEASYDSGRITSPRVLHSCPHKDVQAHVLEGDILLLPGSNSVDDYLKFNLRPLRIGHKKLIMNDNKASKGASGTVWHQGFLAYSAEIFHWLIKQNVAPKFIIGHSLGAAAAQILSKSYNVPTIGFAAPRPKYSRGRVKYDRQCLLINRGDDPVTRLPHRFHHMGVIKKISPAKRKDLFAHSMVQYREIVDQGLQHGLLPSSWGGM</sequence>
<organism evidence="1 2">
    <name type="scientific">Yoonia sediminilitoris</name>
    <dbReference type="NCBI Taxonomy" id="1286148"/>
    <lineage>
        <taxon>Bacteria</taxon>
        <taxon>Pseudomonadati</taxon>
        <taxon>Pseudomonadota</taxon>
        <taxon>Alphaproteobacteria</taxon>
        <taxon>Rhodobacterales</taxon>
        <taxon>Paracoccaceae</taxon>
        <taxon>Yoonia</taxon>
    </lineage>
</organism>
<keyword evidence="2" id="KW-1185">Reference proteome</keyword>
<evidence type="ECO:0000313" key="1">
    <source>
        <dbReference type="EMBL" id="PUB18576.1"/>
    </source>
</evidence>
<dbReference type="AlphaFoldDB" id="A0A2T6KPT1"/>
<dbReference type="Proteomes" id="UP000244523">
    <property type="component" value="Unassembled WGS sequence"/>
</dbReference>
<name>A0A2T6KPT1_9RHOB</name>
<proteinExistence type="predicted"/>